<evidence type="ECO:0000313" key="1">
    <source>
        <dbReference type="EMBL" id="ANY83631.1"/>
    </source>
</evidence>
<sequence length="113" mass="12528">MSLREAPVVEWPTALAPLLHEAQIAAGCDGTRVCRIDVDVDALTLLAIHEFEAHLRHRRVQLKVAESADCMMGEMNPTFGLGAPSDRIRHIAKVRLSFHDLQDGECVEATDRD</sequence>
<proteinExistence type="predicted"/>
<gene>
    <name evidence="1" type="ORF">BB934_35855</name>
</gene>
<organism evidence="1">
    <name type="scientific">Microvirga ossetica</name>
    <dbReference type="NCBI Taxonomy" id="1882682"/>
    <lineage>
        <taxon>Bacteria</taxon>
        <taxon>Pseudomonadati</taxon>
        <taxon>Pseudomonadota</taxon>
        <taxon>Alphaproteobacteria</taxon>
        <taxon>Hyphomicrobiales</taxon>
        <taxon>Methylobacteriaceae</taxon>
        <taxon>Microvirga</taxon>
    </lineage>
</organism>
<dbReference type="KEGG" id="moc:BB934_35855"/>
<protein>
    <submittedName>
        <fullName evidence="1">Uncharacterized protein</fullName>
    </submittedName>
</protein>
<dbReference type="RefSeq" id="WP_099514615.1">
    <property type="nucleotide sequence ID" value="NZ_CP016618.1"/>
</dbReference>
<reference evidence="1" key="1">
    <citation type="submission" date="2016-07" db="EMBL/GenBank/DDBJ databases">
        <title>Microvirga ossetica sp. nov. a new species of rhizobia isolated from root nodules of the legume species Vicia alpestris Steven originated from North Ossetia region in the Caucasus.</title>
        <authorList>
            <person name="Safronova V.I."/>
            <person name="Kuznetsova I.G."/>
            <person name="Sazanova A.L."/>
            <person name="Belimov A."/>
            <person name="Andronov E."/>
            <person name="Osledkin Y.S."/>
            <person name="Onishchuk O.P."/>
            <person name="Kurchak O.N."/>
            <person name="Shaposhnikov A.I."/>
            <person name="Willems A."/>
            <person name="Tikhonovich I.A."/>
        </authorList>
    </citation>
    <scope>NUCLEOTIDE SEQUENCE [LARGE SCALE GENOMIC DNA]</scope>
    <source>
        <strain evidence="1">V5/3M</strain>
        <plasmid evidence="1">unnamed3</plasmid>
    </source>
</reference>
<accession>A0A1B2EUI6</accession>
<name>A0A1B2EUI6_9HYPH</name>
<keyword evidence="1" id="KW-0614">Plasmid</keyword>
<dbReference type="AlphaFoldDB" id="A0A1B2EUI6"/>
<geneLocation type="plasmid" evidence="1">
    <name>unnamed3</name>
</geneLocation>
<dbReference type="EMBL" id="CP016618">
    <property type="protein sequence ID" value="ANY83631.1"/>
    <property type="molecule type" value="Genomic_DNA"/>
</dbReference>
<dbReference type="OrthoDB" id="8020439at2"/>